<name>A0A2R7Y201_9ARCH</name>
<comment type="caution">
    <text evidence="1">The sequence shown here is derived from an EMBL/GenBank/DDBJ whole genome shotgun (WGS) entry which is preliminary data.</text>
</comment>
<accession>A0A2R7Y201</accession>
<proteinExistence type="predicted"/>
<dbReference type="SUPFAM" id="SSF63393">
    <property type="entry name" value="RNA polymerase subunits"/>
    <property type="match status" value="1"/>
</dbReference>
<evidence type="ECO:0000313" key="2">
    <source>
        <dbReference type="Proteomes" id="UP000244066"/>
    </source>
</evidence>
<organism evidence="1 2">
    <name type="scientific">Candidatus Terraquivivens tikiterensis</name>
    <dbReference type="NCBI Taxonomy" id="1980982"/>
    <lineage>
        <taxon>Archaea</taxon>
        <taxon>Nitrososphaerota</taxon>
        <taxon>Candidatus Wolframiiraptoraceae</taxon>
        <taxon>Candidatus Terraquivivens</taxon>
    </lineage>
</organism>
<evidence type="ECO:0008006" key="3">
    <source>
        <dbReference type="Google" id="ProtNLM"/>
    </source>
</evidence>
<dbReference type="Proteomes" id="UP000244066">
    <property type="component" value="Unassembled WGS sequence"/>
</dbReference>
<dbReference type="AlphaFoldDB" id="A0A2R7Y201"/>
<protein>
    <recommendedName>
        <fullName evidence="3">DNA-directed RNA polymerase subunit P</fullName>
    </recommendedName>
</protein>
<gene>
    <name evidence="1" type="ORF">B9J98_06105</name>
</gene>
<reference evidence="1 2" key="1">
    <citation type="submission" date="2017-04" db="EMBL/GenBank/DDBJ databases">
        <title>Draft Aigarchaeota genome from a New Zealand hot spring.</title>
        <authorList>
            <person name="Reysenbach A.-L."/>
            <person name="Donaho J.A."/>
            <person name="Gerhart J."/>
            <person name="Kelley J.F."/>
            <person name="Kouba K."/>
            <person name="Podar M."/>
            <person name="Stott M."/>
        </authorList>
    </citation>
    <scope>NUCLEOTIDE SEQUENCE [LARGE SCALE GENOMIC DNA]</scope>
    <source>
        <strain evidence="1">NZ13_MG1</strain>
    </source>
</reference>
<evidence type="ECO:0000313" key="1">
    <source>
        <dbReference type="EMBL" id="PUA31518.1"/>
    </source>
</evidence>
<sequence length="63" mass="7361">MSEQRILYECVWCRRIFEKDKLSKVSETRCPYCGFNVIRKSKAGRTKLIETSKIDMESKGLIG</sequence>
<dbReference type="Gene3D" id="2.20.28.30">
    <property type="entry name" value="RNA polymerase ii, chain L"/>
    <property type="match status" value="1"/>
</dbReference>
<dbReference type="InterPro" id="IPR029040">
    <property type="entry name" value="RPABC4/Spt4"/>
</dbReference>
<dbReference type="EMBL" id="NDWU01000016">
    <property type="protein sequence ID" value="PUA31518.1"/>
    <property type="molecule type" value="Genomic_DNA"/>
</dbReference>